<evidence type="ECO:0000259" key="2">
    <source>
        <dbReference type="Pfam" id="PF07693"/>
    </source>
</evidence>
<dbReference type="EMBL" id="KF900426">
    <property type="protein sequence ID" value="AIE94598.1"/>
    <property type="molecule type" value="Genomic_DNA"/>
</dbReference>
<dbReference type="Pfam" id="PF07693">
    <property type="entry name" value="KAP_NTPase"/>
    <property type="match status" value="1"/>
</dbReference>
<feature type="region of interest" description="Disordered" evidence="1">
    <location>
        <begin position="468"/>
        <end position="568"/>
    </location>
</feature>
<evidence type="ECO:0000313" key="3">
    <source>
        <dbReference type="EMBL" id="AIE94598.1"/>
    </source>
</evidence>
<name>A0A075FTC7_9EURY</name>
<feature type="compositionally biased region" description="Basic and acidic residues" evidence="1">
    <location>
        <begin position="478"/>
        <end position="538"/>
    </location>
</feature>
<evidence type="ECO:0000256" key="1">
    <source>
        <dbReference type="SAM" id="MobiDB-lite"/>
    </source>
</evidence>
<dbReference type="Gene3D" id="1.25.10.10">
    <property type="entry name" value="Leucine-rich Repeat Variant"/>
    <property type="match status" value="1"/>
</dbReference>
<dbReference type="AlphaFoldDB" id="A0A075FTC7"/>
<feature type="compositionally biased region" description="Basic residues" evidence="1">
    <location>
        <begin position="543"/>
        <end position="568"/>
    </location>
</feature>
<dbReference type="InterPro" id="IPR016024">
    <property type="entry name" value="ARM-type_fold"/>
</dbReference>
<accession>A0A075FTC7</accession>
<feature type="domain" description="KAP NTPase" evidence="2">
    <location>
        <begin position="92"/>
        <end position="185"/>
    </location>
</feature>
<proteinExistence type="predicted"/>
<dbReference type="SUPFAM" id="SSF48371">
    <property type="entry name" value="ARM repeat"/>
    <property type="match status" value="1"/>
</dbReference>
<protein>
    <recommendedName>
        <fullName evidence="2">KAP NTPase domain-containing protein</fullName>
    </recommendedName>
</protein>
<reference evidence="3" key="1">
    <citation type="journal article" date="2014" name="Genome Biol. Evol.">
        <title>Pangenome evidence for extensive interdomain horizontal transfer affecting lineage core and shell genes in uncultured planktonic thaumarchaeota and euryarchaeota.</title>
        <authorList>
            <person name="Deschamps P."/>
            <person name="Zivanovic Y."/>
            <person name="Moreira D."/>
            <person name="Rodriguez-Valera F."/>
            <person name="Lopez-Garcia P."/>
        </authorList>
    </citation>
    <scope>NUCLEOTIDE SEQUENCE</scope>
</reference>
<organism evidence="3">
    <name type="scientific">uncultured marine group II/III euryarchaeote AD1000_49_E05</name>
    <dbReference type="NCBI Taxonomy" id="1457779"/>
    <lineage>
        <taxon>Archaea</taxon>
        <taxon>Methanobacteriati</taxon>
        <taxon>Methanobacteriota</taxon>
        <taxon>environmental samples</taxon>
    </lineage>
</organism>
<sequence>MTTATTAKIITLAGNPNPPSLVALYGGSLGERKTTISDLENDLYAAGLSVIDFNARRFLSENDLSQPLIQQIVTELKANKDTTGATADLVNRINESAPATVATHLTSENRIELIHQFDSSLKKLAAISLQKKPLVIIVQGLERAPTGSFISISEFISNYLGIHKFMFIISTGEEMLQNELTGSNSPMSPDNFLEDVFSVIVTFDETPVDVKPTTPAPVQNNEDLFVPPVGLEVESGAEIARRKTRKVVPKASGLPQSRIFKVRELTGKHAKIKKGTVPKKRIIKKAKKPAAKPKVFKPVSKKEASKIEGFMKPVLKGDLLTAKQFWSKANELNYSEFIEVVNKITEETENNDSRIRATAVTALASLANGVSWEMPPEVMDRALILTGDGSKEVRDAAADAIKEMSGAGVETVPQFKPSVAPEIPQSSNNMQLDELDTDTMLGKESGSIGSLSIGTGSGGVKMMGGGDEVASSTTTFEVPKDDPSFSTKTEDKPPKFKPVEDKTPKFKPTEKKETPKFKPTEKKEIPKFKPSPTEDDKVQLNPKKAKSLHLIRKPLSKVSCKKNKNRDT</sequence>
<dbReference type="InterPro" id="IPR011646">
    <property type="entry name" value="KAP_P-loop"/>
</dbReference>
<dbReference type="InterPro" id="IPR011989">
    <property type="entry name" value="ARM-like"/>
</dbReference>